<keyword evidence="8" id="KW-0862">Zinc</keyword>
<keyword evidence="17" id="KW-1185">Reference proteome</keyword>
<feature type="transmembrane region" description="Helical" evidence="14">
    <location>
        <begin position="120"/>
        <end position="139"/>
    </location>
</feature>
<dbReference type="GO" id="GO:0005506">
    <property type="term" value="F:iron ion binding"/>
    <property type="evidence" value="ECO:0007669"/>
    <property type="project" value="InterPro"/>
</dbReference>
<keyword evidence="11" id="KW-0443">Lipid metabolism</keyword>
<protein>
    <submittedName>
        <fullName evidence="16">Fatty acid hydroxylase</fullName>
    </submittedName>
</protein>
<evidence type="ECO:0000313" key="17">
    <source>
        <dbReference type="Proteomes" id="UP000433945"/>
    </source>
</evidence>
<evidence type="ECO:0000256" key="12">
    <source>
        <dbReference type="ARBA" id="ARBA00023136"/>
    </source>
</evidence>
<evidence type="ECO:0000256" key="7">
    <source>
        <dbReference type="ARBA" id="ARBA00022832"/>
    </source>
</evidence>
<dbReference type="AlphaFoldDB" id="A0A6N8HBP8"/>
<dbReference type="Proteomes" id="UP000433945">
    <property type="component" value="Unassembled WGS sequence"/>
</dbReference>
<comment type="caution">
    <text evidence="16">The sequence shown here is derived from an EMBL/GenBank/DDBJ whole genome shotgun (WGS) entry which is preliminary data.</text>
</comment>
<accession>A0A6N8HBP8</accession>
<dbReference type="Pfam" id="PF04116">
    <property type="entry name" value="FA_hydroxylase"/>
    <property type="match status" value="1"/>
</dbReference>
<feature type="transmembrane region" description="Helical" evidence="14">
    <location>
        <begin position="60"/>
        <end position="81"/>
    </location>
</feature>
<evidence type="ECO:0000256" key="14">
    <source>
        <dbReference type="SAM" id="Phobius"/>
    </source>
</evidence>
<evidence type="ECO:0000256" key="4">
    <source>
        <dbReference type="ARBA" id="ARBA00022692"/>
    </source>
</evidence>
<keyword evidence="13" id="KW-0275">Fatty acid biosynthesis</keyword>
<keyword evidence="7" id="KW-0276">Fatty acid metabolism</keyword>
<evidence type="ECO:0000256" key="8">
    <source>
        <dbReference type="ARBA" id="ARBA00022833"/>
    </source>
</evidence>
<sequence>MSESTKIRRPRPKHKGSATLFKNPVLEKLTRTHIAMPLSIFTIISALLIYYGIIEKGFTTPQIILLFFAGMFVFTFIEYIVHRYLYHIKEGDHNHEVTTESFSYKVHGVHHDYPKDKQRLAMPPIIALVLATFFFLVYRAMMGDYVFGFLAGFLMGYTIYLCIHYSVHIFTVPNNFLKTLWHHHAVHHYRQPDKAFGVSSPLWDYIFGTMPNFINQEKETTKSGEFIDDRK</sequence>
<evidence type="ECO:0000256" key="13">
    <source>
        <dbReference type="ARBA" id="ARBA00023160"/>
    </source>
</evidence>
<proteinExistence type="predicted"/>
<keyword evidence="10" id="KW-0560">Oxidoreductase</keyword>
<dbReference type="RefSeq" id="WP_157482220.1">
    <property type="nucleotide sequence ID" value="NZ_JAZDQD010000001.1"/>
</dbReference>
<evidence type="ECO:0000256" key="11">
    <source>
        <dbReference type="ARBA" id="ARBA00023098"/>
    </source>
</evidence>
<keyword evidence="9 14" id="KW-1133">Transmembrane helix</keyword>
<evidence type="ECO:0000256" key="1">
    <source>
        <dbReference type="ARBA" id="ARBA00001947"/>
    </source>
</evidence>
<keyword evidence="4 14" id="KW-0812">Transmembrane</keyword>
<comment type="cofactor">
    <cofactor evidence="1">
        <name>Zn(2+)</name>
        <dbReference type="ChEBI" id="CHEBI:29105"/>
    </cofactor>
</comment>
<dbReference type="GO" id="GO:0006633">
    <property type="term" value="P:fatty acid biosynthetic process"/>
    <property type="evidence" value="ECO:0007669"/>
    <property type="project" value="UniProtKB-KW"/>
</dbReference>
<dbReference type="PANTHER" id="PTHR12863:SF1">
    <property type="entry name" value="FATTY ACID 2-HYDROXYLASE"/>
    <property type="match status" value="1"/>
</dbReference>
<feature type="transmembrane region" description="Helical" evidence="14">
    <location>
        <begin position="145"/>
        <end position="163"/>
    </location>
</feature>
<evidence type="ECO:0000259" key="15">
    <source>
        <dbReference type="Pfam" id="PF04116"/>
    </source>
</evidence>
<comment type="subcellular location">
    <subcellularLocation>
        <location evidence="2">Endoplasmic reticulum membrane</location>
        <topology evidence="2">Multi-pass membrane protein</topology>
    </subcellularLocation>
</comment>
<dbReference type="PANTHER" id="PTHR12863">
    <property type="entry name" value="FATTY ACID HYDROXYLASE"/>
    <property type="match status" value="1"/>
</dbReference>
<dbReference type="InterPro" id="IPR014430">
    <property type="entry name" value="Scs7"/>
</dbReference>
<keyword evidence="12 14" id="KW-0472">Membrane</keyword>
<name>A0A6N8HBP8_9FLAO</name>
<dbReference type="InterPro" id="IPR006694">
    <property type="entry name" value="Fatty_acid_hydroxylase"/>
</dbReference>
<evidence type="ECO:0000256" key="6">
    <source>
        <dbReference type="ARBA" id="ARBA00022824"/>
    </source>
</evidence>
<evidence type="ECO:0000256" key="3">
    <source>
        <dbReference type="ARBA" id="ARBA00022516"/>
    </source>
</evidence>
<reference evidence="16 17" key="1">
    <citation type="submission" date="2019-12" db="EMBL/GenBank/DDBJ databases">
        <authorList>
            <person name="Sun J.-Q."/>
        </authorList>
    </citation>
    <scope>NUCLEOTIDE SEQUENCE [LARGE SCALE GENOMIC DNA]</scope>
    <source>
        <strain evidence="16 17">JCM 17928</strain>
    </source>
</reference>
<evidence type="ECO:0000256" key="2">
    <source>
        <dbReference type="ARBA" id="ARBA00004477"/>
    </source>
</evidence>
<dbReference type="EMBL" id="WOWP01000016">
    <property type="protein sequence ID" value="MUV03290.1"/>
    <property type="molecule type" value="Genomic_DNA"/>
</dbReference>
<evidence type="ECO:0000256" key="9">
    <source>
        <dbReference type="ARBA" id="ARBA00022989"/>
    </source>
</evidence>
<dbReference type="OrthoDB" id="9784228at2"/>
<keyword evidence="5" id="KW-0479">Metal-binding</keyword>
<evidence type="ECO:0000256" key="10">
    <source>
        <dbReference type="ARBA" id="ARBA00023002"/>
    </source>
</evidence>
<organism evidence="16 17">
    <name type="scientific">Flavobacterium rakeshii</name>
    <dbReference type="NCBI Taxonomy" id="1038845"/>
    <lineage>
        <taxon>Bacteria</taxon>
        <taxon>Pseudomonadati</taxon>
        <taxon>Bacteroidota</taxon>
        <taxon>Flavobacteriia</taxon>
        <taxon>Flavobacteriales</taxon>
        <taxon>Flavobacteriaceae</taxon>
        <taxon>Flavobacterium</taxon>
    </lineage>
</organism>
<keyword evidence="6" id="KW-0256">Endoplasmic reticulum</keyword>
<evidence type="ECO:0000313" key="16">
    <source>
        <dbReference type="EMBL" id="MUV03290.1"/>
    </source>
</evidence>
<feature type="domain" description="Fatty acid hydroxylase" evidence="15">
    <location>
        <begin position="68"/>
        <end position="209"/>
    </location>
</feature>
<dbReference type="GO" id="GO:0016020">
    <property type="term" value="C:membrane"/>
    <property type="evidence" value="ECO:0007669"/>
    <property type="project" value="InterPro"/>
</dbReference>
<gene>
    <name evidence="16" type="ORF">GN157_06165</name>
</gene>
<feature type="transmembrane region" description="Helical" evidence="14">
    <location>
        <begin position="34"/>
        <end position="54"/>
    </location>
</feature>
<keyword evidence="3" id="KW-0444">Lipid biosynthesis</keyword>
<dbReference type="GO" id="GO:0080132">
    <property type="term" value="F:fatty acid 2-hydroxylase activity"/>
    <property type="evidence" value="ECO:0007669"/>
    <property type="project" value="InterPro"/>
</dbReference>
<evidence type="ECO:0000256" key="5">
    <source>
        <dbReference type="ARBA" id="ARBA00022723"/>
    </source>
</evidence>